<dbReference type="OMA" id="WSHPERQ"/>
<evidence type="ECO:0000256" key="1">
    <source>
        <dbReference type="SAM" id="MobiDB-lite"/>
    </source>
</evidence>
<dbReference type="Proteomes" id="UP000288216">
    <property type="component" value="Unassembled WGS sequence"/>
</dbReference>
<feature type="compositionally biased region" description="Basic and acidic residues" evidence="1">
    <location>
        <begin position="199"/>
        <end position="214"/>
    </location>
</feature>
<keyword evidence="2" id="KW-0812">Transmembrane</keyword>
<gene>
    <name evidence="3" type="ORF">scyTo_0006487</name>
</gene>
<feature type="transmembrane region" description="Helical" evidence="2">
    <location>
        <begin position="6"/>
        <end position="23"/>
    </location>
</feature>
<feature type="compositionally biased region" description="Basic and acidic residues" evidence="1">
    <location>
        <begin position="113"/>
        <end position="151"/>
    </location>
</feature>
<organism evidence="3 4">
    <name type="scientific">Scyliorhinus torazame</name>
    <name type="common">Cloudy catshark</name>
    <name type="synonym">Catulus torazame</name>
    <dbReference type="NCBI Taxonomy" id="75743"/>
    <lineage>
        <taxon>Eukaryota</taxon>
        <taxon>Metazoa</taxon>
        <taxon>Chordata</taxon>
        <taxon>Craniata</taxon>
        <taxon>Vertebrata</taxon>
        <taxon>Chondrichthyes</taxon>
        <taxon>Elasmobranchii</taxon>
        <taxon>Galeomorphii</taxon>
        <taxon>Galeoidea</taxon>
        <taxon>Carcharhiniformes</taxon>
        <taxon>Scyliorhinidae</taxon>
        <taxon>Scyliorhinus</taxon>
    </lineage>
</organism>
<feature type="region of interest" description="Disordered" evidence="1">
    <location>
        <begin position="175"/>
        <end position="214"/>
    </location>
</feature>
<feature type="compositionally biased region" description="Basic and acidic residues" evidence="1">
    <location>
        <begin position="26"/>
        <end position="41"/>
    </location>
</feature>
<name>A0A401PI74_SCYTO</name>
<protein>
    <submittedName>
        <fullName evidence="3">Uncharacterized protein</fullName>
    </submittedName>
</protein>
<proteinExistence type="predicted"/>
<dbReference type="AlphaFoldDB" id="A0A401PI74"/>
<dbReference type="EMBL" id="BFAA01002199">
    <property type="protein sequence ID" value="GCB72832.1"/>
    <property type="molecule type" value="Genomic_DNA"/>
</dbReference>
<feature type="compositionally biased region" description="Basic and acidic residues" evidence="1">
    <location>
        <begin position="175"/>
        <end position="186"/>
    </location>
</feature>
<keyword evidence="4" id="KW-1185">Reference proteome</keyword>
<dbReference type="OrthoDB" id="9939658at2759"/>
<accession>A0A401PI74</accession>
<comment type="caution">
    <text evidence="3">The sequence shown here is derived from an EMBL/GenBank/DDBJ whole genome shotgun (WGS) entry which is preliminary data.</text>
</comment>
<evidence type="ECO:0000313" key="4">
    <source>
        <dbReference type="Proteomes" id="UP000288216"/>
    </source>
</evidence>
<feature type="region of interest" description="Disordered" evidence="1">
    <location>
        <begin position="26"/>
        <end position="53"/>
    </location>
</feature>
<evidence type="ECO:0000256" key="2">
    <source>
        <dbReference type="SAM" id="Phobius"/>
    </source>
</evidence>
<keyword evidence="2" id="KW-0472">Membrane</keyword>
<sequence>MDEVWVVSLCLTFFAFVVAFLSLKKSDGTPESSAKGKEQRSPEPVPSSPQPAARYMELTLEDIEKSLERLGAVLGMESPGVKAPASDSDSHSLSGTEEQPYQRGGMGAAPRGWAEHRGVEAWSHPERQVKIEPSEQVDPRRHGGGEGKEIQAHPPAATATQNIMEQIEQAVQETLDHNRERSEFIRVRLAPPAPQLETPPRDDVLQYKYPHSSD</sequence>
<evidence type="ECO:0000313" key="3">
    <source>
        <dbReference type="EMBL" id="GCB72832.1"/>
    </source>
</evidence>
<reference evidence="3 4" key="1">
    <citation type="journal article" date="2018" name="Nat. Ecol. Evol.">
        <title>Shark genomes provide insights into elasmobranch evolution and the origin of vertebrates.</title>
        <authorList>
            <person name="Hara Y"/>
            <person name="Yamaguchi K"/>
            <person name="Onimaru K"/>
            <person name="Kadota M"/>
            <person name="Koyanagi M"/>
            <person name="Keeley SD"/>
            <person name="Tatsumi K"/>
            <person name="Tanaka K"/>
            <person name="Motone F"/>
            <person name="Kageyama Y"/>
            <person name="Nozu R"/>
            <person name="Adachi N"/>
            <person name="Nishimura O"/>
            <person name="Nakagawa R"/>
            <person name="Tanegashima C"/>
            <person name="Kiyatake I"/>
            <person name="Matsumoto R"/>
            <person name="Murakumo K"/>
            <person name="Nishida K"/>
            <person name="Terakita A"/>
            <person name="Kuratani S"/>
            <person name="Sato K"/>
            <person name="Hyodo S Kuraku.S."/>
        </authorList>
    </citation>
    <scope>NUCLEOTIDE SEQUENCE [LARGE SCALE GENOMIC DNA]</scope>
</reference>
<feature type="region of interest" description="Disordered" evidence="1">
    <location>
        <begin position="78"/>
        <end position="160"/>
    </location>
</feature>
<keyword evidence="2" id="KW-1133">Transmembrane helix</keyword>